<gene>
    <name evidence="17" type="ORF">CAMP_LOCUS4596</name>
</gene>
<keyword evidence="7 12" id="KW-0067">ATP-binding</keyword>
<dbReference type="PRINTS" id="PR00380">
    <property type="entry name" value="KINESINHEAVY"/>
</dbReference>
<keyword evidence="10" id="KW-0206">Cytoskeleton</keyword>
<dbReference type="Gene3D" id="3.40.850.10">
    <property type="entry name" value="Kinesin motor domain"/>
    <property type="match status" value="1"/>
</dbReference>
<dbReference type="GO" id="GO:0005876">
    <property type="term" value="C:spindle microtubule"/>
    <property type="evidence" value="ECO:0007669"/>
    <property type="project" value="TreeGrafter"/>
</dbReference>
<feature type="coiled-coil region" evidence="14">
    <location>
        <begin position="365"/>
        <end position="481"/>
    </location>
</feature>
<feature type="binding site" evidence="12">
    <location>
        <begin position="102"/>
        <end position="109"/>
    </location>
    <ligand>
        <name>ATP</name>
        <dbReference type="ChEBI" id="CHEBI:30616"/>
    </ligand>
</feature>
<evidence type="ECO:0000256" key="8">
    <source>
        <dbReference type="ARBA" id="ARBA00023054"/>
    </source>
</evidence>
<organism evidence="17 18">
    <name type="scientific">Caenorhabditis angaria</name>
    <dbReference type="NCBI Taxonomy" id="860376"/>
    <lineage>
        <taxon>Eukaryota</taxon>
        <taxon>Metazoa</taxon>
        <taxon>Ecdysozoa</taxon>
        <taxon>Nematoda</taxon>
        <taxon>Chromadorea</taxon>
        <taxon>Rhabditida</taxon>
        <taxon>Rhabditina</taxon>
        <taxon>Rhabditomorpha</taxon>
        <taxon>Rhabditoidea</taxon>
        <taxon>Rhabditidae</taxon>
        <taxon>Peloderinae</taxon>
        <taxon>Caenorhabditis</taxon>
    </lineage>
</organism>
<dbReference type="GO" id="GO:0008017">
    <property type="term" value="F:microtubule binding"/>
    <property type="evidence" value="ECO:0007669"/>
    <property type="project" value="InterPro"/>
</dbReference>
<evidence type="ECO:0000256" key="11">
    <source>
        <dbReference type="ARBA" id="ARBA00023306"/>
    </source>
</evidence>
<dbReference type="GO" id="GO:0090307">
    <property type="term" value="P:mitotic spindle assembly"/>
    <property type="evidence" value="ECO:0007669"/>
    <property type="project" value="TreeGrafter"/>
</dbReference>
<comment type="similarity">
    <text evidence="12 13">Belongs to the TRAFAC class myosin-kinesin ATPase superfamily. Kinesin family.</text>
</comment>
<comment type="subcellular location">
    <subcellularLocation>
        <location evidence="1">Cytoplasm</location>
        <location evidence="1">Cytoskeleton</location>
    </subcellularLocation>
</comment>
<sequence length="971" mass="110098">MDTTMFTSIMASTKKKHSDLPTNLRVAVRIRPMNATEKKDKCSNIVKVEKFNTSVQCKGKPFGPFFKVFDENATQEDVYKDVVSSQTKKVISGFNCTVFAYGQTGTGKTFTMEGGKGDAKSSKDDTSTGIIPRAVEDIFEQLEASGCEEYSLRVSYVELYNEELFDLLAANTEADDRERLRIYDDPSKKGVIVSGVEEVPVRSRADVYKLLELGAEKRRTAATLMNQRSSRSHSLFMVNVVVRENSISGEELVKQGKLNLVDLAGSENIGRSGAQGNRAKEAGSINQSLLTLGRVIRSLTTNAQHIPYRESKLTRLLQDSLGGSTITSLIATMSPASDNFEESQSTLEYAMRAANIKNKPICNTKVSKKTILKEYSDEIEKLRRDLRAAREKNGVIISEESHEEFQRSTARAQELEEQLNSVVDRLRRFTEDLMHMDEQYKHVFERKCELEDRLRERYRNLAEAEKEIEDKKDEIRMYTSGLEKMYVAACQTFGQAKQMRESADDMKQDLMAHWRKIDEMAASNDKNQAMVNSFAEKMGLFVNQVSDLSAEDSKKEEEIRKTIESDKEVSVASTRNIKSEFQQNASETRELISYLKESGEKIDNNFDKNIRTFAQRNDETIKQNIEKFAKLFVTTFSDAQKTNEILFAKLEAIKHQFEEFRKEVDPLMNELRGSATENMERRARERDLIRESTNSGLHVIMDFCKKMMEQVKTTSENLATKIDESQIADQESVEKTISTIGTLGDVIMSLDDGVGEETCDVCEIKEETKIHFDTNQESMNTTTAEFSAEIAKISTEIQNISSKFIEDASECRSSIVPQFEAIRNKNDEIAENCDKLENEIRRRTENVATIMTTKSSEFVENIGNVIKEANETIASIEYSKVDPKARVPARITAPVLTERELCKPPQPESVLNSGEVETGQEDNDEITSTKQNRRVTTFMRRDSLLDTTNIFSSPTSLLQRRAEIAEEDEEN</sequence>
<dbReference type="PROSITE" id="PS00411">
    <property type="entry name" value="KINESIN_MOTOR_1"/>
    <property type="match status" value="1"/>
</dbReference>
<protein>
    <recommendedName>
        <fullName evidence="13">Kinesin-like protein</fullName>
    </recommendedName>
</protein>
<dbReference type="EMBL" id="CANHGI010000002">
    <property type="protein sequence ID" value="CAI5441959.1"/>
    <property type="molecule type" value="Genomic_DNA"/>
</dbReference>
<keyword evidence="3" id="KW-0132">Cell division</keyword>
<evidence type="ECO:0000256" key="6">
    <source>
        <dbReference type="ARBA" id="ARBA00022776"/>
    </source>
</evidence>
<dbReference type="OrthoDB" id="3176171at2759"/>
<evidence type="ECO:0000256" key="7">
    <source>
        <dbReference type="ARBA" id="ARBA00022840"/>
    </source>
</evidence>
<dbReference type="InterPro" id="IPR047149">
    <property type="entry name" value="KIF11-like"/>
</dbReference>
<keyword evidence="8 14" id="KW-0175">Coiled coil</keyword>
<accession>A0A9P1IB53</accession>
<evidence type="ECO:0000256" key="4">
    <source>
        <dbReference type="ARBA" id="ARBA00022701"/>
    </source>
</evidence>
<dbReference type="Proteomes" id="UP001152747">
    <property type="component" value="Unassembled WGS sequence"/>
</dbReference>
<dbReference type="GO" id="GO:0051231">
    <property type="term" value="P:spindle elongation"/>
    <property type="evidence" value="ECO:0007669"/>
    <property type="project" value="TreeGrafter"/>
</dbReference>
<dbReference type="InterPro" id="IPR019821">
    <property type="entry name" value="Kinesin_motor_CS"/>
</dbReference>
<evidence type="ECO:0000313" key="17">
    <source>
        <dbReference type="EMBL" id="CAI5441959.1"/>
    </source>
</evidence>
<keyword evidence="6" id="KW-0498">Mitosis</keyword>
<evidence type="ECO:0000256" key="12">
    <source>
        <dbReference type="PROSITE-ProRule" id="PRU00283"/>
    </source>
</evidence>
<evidence type="ECO:0000256" key="5">
    <source>
        <dbReference type="ARBA" id="ARBA00022741"/>
    </source>
</evidence>
<dbReference type="GO" id="GO:0072686">
    <property type="term" value="C:mitotic spindle"/>
    <property type="evidence" value="ECO:0007669"/>
    <property type="project" value="TreeGrafter"/>
</dbReference>
<keyword evidence="5 12" id="KW-0547">Nucleotide-binding</keyword>
<dbReference type="PROSITE" id="PS50067">
    <property type="entry name" value="KINESIN_MOTOR_2"/>
    <property type="match status" value="1"/>
</dbReference>
<proteinExistence type="inferred from homology"/>
<dbReference type="GO" id="GO:0005524">
    <property type="term" value="F:ATP binding"/>
    <property type="evidence" value="ECO:0007669"/>
    <property type="project" value="UniProtKB-UniRule"/>
</dbReference>
<dbReference type="SMART" id="SM00129">
    <property type="entry name" value="KISc"/>
    <property type="match status" value="1"/>
</dbReference>
<evidence type="ECO:0000313" key="18">
    <source>
        <dbReference type="Proteomes" id="UP001152747"/>
    </source>
</evidence>
<dbReference type="GO" id="GO:0051301">
    <property type="term" value="P:cell division"/>
    <property type="evidence" value="ECO:0007669"/>
    <property type="project" value="UniProtKB-KW"/>
</dbReference>
<dbReference type="FunFam" id="3.40.850.10:FF:000051">
    <property type="entry name" value="Kinesin-like protein bimC"/>
    <property type="match status" value="1"/>
</dbReference>
<dbReference type="SUPFAM" id="SSF52540">
    <property type="entry name" value="P-loop containing nucleoside triphosphate hydrolases"/>
    <property type="match status" value="1"/>
</dbReference>
<dbReference type="GO" id="GO:0007018">
    <property type="term" value="P:microtubule-based movement"/>
    <property type="evidence" value="ECO:0007669"/>
    <property type="project" value="InterPro"/>
</dbReference>
<evidence type="ECO:0000256" key="15">
    <source>
        <dbReference type="SAM" id="MobiDB-lite"/>
    </source>
</evidence>
<dbReference type="GO" id="GO:0008574">
    <property type="term" value="F:plus-end-directed microtubule motor activity"/>
    <property type="evidence" value="ECO:0007669"/>
    <property type="project" value="TreeGrafter"/>
</dbReference>
<name>A0A9P1IB53_9PELO</name>
<keyword evidence="9 12" id="KW-0505">Motor protein</keyword>
<evidence type="ECO:0000256" key="13">
    <source>
        <dbReference type="RuleBase" id="RU000394"/>
    </source>
</evidence>
<dbReference type="InterPro" id="IPR036961">
    <property type="entry name" value="Kinesin_motor_dom_sf"/>
</dbReference>
<keyword evidence="2" id="KW-0963">Cytoplasm</keyword>
<evidence type="ECO:0000259" key="16">
    <source>
        <dbReference type="PROSITE" id="PS50067"/>
    </source>
</evidence>
<dbReference type="InterPro" id="IPR001752">
    <property type="entry name" value="Kinesin_motor_dom"/>
</dbReference>
<dbReference type="PANTHER" id="PTHR47970">
    <property type="entry name" value="KINESIN-LIKE PROTEIN KIF11"/>
    <property type="match status" value="1"/>
</dbReference>
<feature type="coiled-coil region" evidence="14">
    <location>
        <begin position="819"/>
        <end position="846"/>
    </location>
</feature>
<keyword evidence="4 13" id="KW-0493">Microtubule</keyword>
<reference evidence="17" key="1">
    <citation type="submission" date="2022-11" db="EMBL/GenBank/DDBJ databases">
        <authorList>
            <person name="Kikuchi T."/>
        </authorList>
    </citation>
    <scope>NUCLEOTIDE SEQUENCE</scope>
    <source>
        <strain evidence="17">PS1010</strain>
    </source>
</reference>
<dbReference type="AlphaFoldDB" id="A0A9P1IB53"/>
<evidence type="ECO:0000256" key="2">
    <source>
        <dbReference type="ARBA" id="ARBA00022490"/>
    </source>
</evidence>
<dbReference type="InterPro" id="IPR027417">
    <property type="entry name" value="P-loop_NTPase"/>
</dbReference>
<dbReference type="PANTHER" id="PTHR47970:SF12">
    <property type="entry name" value="KINESIN FAMILY MEMBER 11"/>
    <property type="match status" value="1"/>
</dbReference>
<evidence type="ECO:0000256" key="10">
    <source>
        <dbReference type="ARBA" id="ARBA00023212"/>
    </source>
</evidence>
<feature type="region of interest" description="Disordered" evidence="15">
    <location>
        <begin position="903"/>
        <end position="934"/>
    </location>
</feature>
<keyword evidence="18" id="KW-1185">Reference proteome</keyword>
<feature type="domain" description="Kinesin motor" evidence="16">
    <location>
        <begin position="23"/>
        <end position="356"/>
    </location>
</feature>
<evidence type="ECO:0000256" key="14">
    <source>
        <dbReference type="SAM" id="Coils"/>
    </source>
</evidence>
<evidence type="ECO:0000256" key="9">
    <source>
        <dbReference type="ARBA" id="ARBA00023175"/>
    </source>
</evidence>
<dbReference type="GO" id="GO:0005634">
    <property type="term" value="C:nucleus"/>
    <property type="evidence" value="ECO:0007669"/>
    <property type="project" value="TreeGrafter"/>
</dbReference>
<evidence type="ECO:0000256" key="1">
    <source>
        <dbReference type="ARBA" id="ARBA00004245"/>
    </source>
</evidence>
<evidence type="ECO:0000256" key="3">
    <source>
        <dbReference type="ARBA" id="ARBA00022618"/>
    </source>
</evidence>
<comment type="caution">
    <text evidence="17">The sequence shown here is derived from an EMBL/GenBank/DDBJ whole genome shotgun (WGS) entry which is preliminary data.</text>
</comment>
<dbReference type="Pfam" id="PF00225">
    <property type="entry name" value="Kinesin"/>
    <property type="match status" value="1"/>
</dbReference>
<keyword evidence="11" id="KW-0131">Cell cycle</keyword>